<accession>A0A6J6F3J5</accession>
<sequence>MLGRFVKNQDWRVGKKGARNHEALTFTATEVIAIRTDGGIKASRACIDKRQEARSSANVEQLSVGCISIAHKEVVSNGCVEEMIILHDDRDAWAWEALKLGGLKLIDRNSPALAWEQPD</sequence>
<dbReference type="AlphaFoldDB" id="A0A6J6F3J5"/>
<gene>
    <name evidence="1" type="ORF">UFOPK1603_01655</name>
</gene>
<name>A0A6J6F3J5_9ZZZZ</name>
<reference evidence="1" key="1">
    <citation type="submission" date="2020-05" db="EMBL/GenBank/DDBJ databases">
        <authorList>
            <person name="Chiriac C."/>
            <person name="Salcher M."/>
            <person name="Ghai R."/>
            <person name="Kavagutti S V."/>
        </authorList>
    </citation>
    <scope>NUCLEOTIDE SEQUENCE</scope>
</reference>
<organism evidence="1">
    <name type="scientific">freshwater metagenome</name>
    <dbReference type="NCBI Taxonomy" id="449393"/>
    <lineage>
        <taxon>unclassified sequences</taxon>
        <taxon>metagenomes</taxon>
        <taxon>ecological metagenomes</taxon>
    </lineage>
</organism>
<proteinExistence type="predicted"/>
<protein>
    <submittedName>
        <fullName evidence="1">Unannotated protein</fullName>
    </submittedName>
</protein>
<dbReference type="EMBL" id="CAEZTG010000202">
    <property type="protein sequence ID" value="CAB4579418.1"/>
    <property type="molecule type" value="Genomic_DNA"/>
</dbReference>
<evidence type="ECO:0000313" key="1">
    <source>
        <dbReference type="EMBL" id="CAB4579418.1"/>
    </source>
</evidence>